<dbReference type="RefSeq" id="WP_338290938.1">
    <property type="nucleotide sequence ID" value="NZ_AP027272.1"/>
</dbReference>
<keyword evidence="5 6" id="KW-0472">Membrane</keyword>
<organism evidence="8 9">
    <name type="scientific">Planctobacterium marinum</name>
    <dbReference type="NCBI Taxonomy" id="1631968"/>
    <lineage>
        <taxon>Bacteria</taxon>
        <taxon>Pseudomonadati</taxon>
        <taxon>Pseudomonadota</taxon>
        <taxon>Gammaproteobacteria</taxon>
        <taxon>Alteromonadales</taxon>
        <taxon>Alteromonadaceae</taxon>
        <taxon>Planctobacterium</taxon>
    </lineage>
</organism>
<dbReference type="KEGG" id="pmaw:MACH26_05370"/>
<gene>
    <name evidence="8" type="ORF">MACH26_05370</name>
</gene>
<proteinExistence type="predicted"/>
<dbReference type="Proteomes" id="UP001333710">
    <property type="component" value="Chromosome"/>
</dbReference>
<dbReference type="GO" id="GO:0005886">
    <property type="term" value="C:plasma membrane"/>
    <property type="evidence" value="ECO:0007669"/>
    <property type="project" value="UniProtKB-SubCell"/>
</dbReference>
<dbReference type="SUPFAM" id="SSF103481">
    <property type="entry name" value="Multidrug resistance efflux transporter EmrE"/>
    <property type="match status" value="2"/>
</dbReference>
<feature type="transmembrane region" description="Helical" evidence="6">
    <location>
        <begin position="244"/>
        <end position="262"/>
    </location>
</feature>
<feature type="transmembrane region" description="Helical" evidence="6">
    <location>
        <begin position="268"/>
        <end position="286"/>
    </location>
</feature>
<evidence type="ECO:0000256" key="6">
    <source>
        <dbReference type="SAM" id="Phobius"/>
    </source>
</evidence>
<evidence type="ECO:0000256" key="5">
    <source>
        <dbReference type="ARBA" id="ARBA00023136"/>
    </source>
</evidence>
<keyword evidence="4 6" id="KW-1133">Transmembrane helix</keyword>
<feature type="transmembrane region" description="Helical" evidence="6">
    <location>
        <begin position="186"/>
        <end position="203"/>
    </location>
</feature>
<dbReference type="AlphaFoldDB" id="A0AA48HER7"/>
<accession>A0AA48HER7</accession>
<feature type="transmembrane region" description="Helical" evidence="6">
    <location>
        <begin position="126"/>
        <end position="145"/>
    </location>
</feature>
<feature type="transmembrane region" description="Helical" evidence="6">
    <location>
        <begin position="101"/>
        <end position="119"/>
    </location>
</feature>
<feature type="transmembrane region" description="Helical" evidence="6">
    <location>
        <begin position="215"/>
        <end position="237"/>
    </location>
</feature>
<evidence type="ECO:0000259" key="7">
    <source>
        <dbReference type="Pfam" id="PF00892"/>
    </source>
</evidence>
<evidence type="ECO:0000256" key="2">
    <source>
        <dbReference type="ARBA" id="ARBA00022475"/>
    </source>
</evidence>
<evidence type="ECO:0000313" key="8">
    <source>
        <dbReference type="EMBL" id="BDX05016.1"/>
    </source>
</evidence>
<evidence type="ECO:0000256" key="1">
    <source>
        <dbReference type="ARBA" id="ARBA00004651"/>
    </source>
</evidence>
<evidence type="ECO:0000256" key="3">
    <source>
        <dbReference type="ARBA" id="ARBA00022692"/>
    </source>
</evidence>
<dbReference type="PANTHER" id="PTHR32322:SF18">
    <property type="entry name" value="S-ADENOSYLMETHIONINE_S-ADENOSYLHOMOCYSTEINE TRANSPORTER"/>
    <property type="match status" value="1"/>
</dbReference>
<name>A0AA48HER7_9ALTE</name>
<dbReference type="PANTHER" id="PTHR32322">
    <property type="entry name" value="INNER MEMBRANE TRANSPORTER"/>
    <property type="match status" value="1"/>
</dbReference>
<evidence type="ECO:0000256" key="4">
    <source>
        <dbReference type="ARBA" id="ARBA00022989"/>
    </source>
</evidence>
<keyword evidence="9" id="KW-1185">Reference proteome</keyword>
<dbReference type="EMBL" id="AP027272">
    <property type="protein sequence ID" value="BDX05016.1"/>
    <property type="molecule type" value="Genomic_DNA"/>
</dbReference>
<comment type="subcellular location">
    <subcellularLocation>
        <location evidence="1">Cell membrane</location>
        <topology evidence="1">Multi-pass membrane protein</topology>
    </subcellularLocation>
</comment>
<keyword evidence="2" id="KW-1003">Cell membrane</keyword>
<reference evidence="8" key="1">
    <citation type="submission" date="2023-01" db="EMBL/GenBank/DDBJ databases">
        <title>Complete genome sequence of Planctobacterium marinum strain Dej080120_11.</title>
        <authorList>
            <person name="Ueki S."/>
            <person name="Maruyama F."/>
        </authorList>
    </citation>
    <scope>NUCLEOTIDE SEQUENCE</scope>
    <source>
        <strain evidence="8">Dej080120_11</strain>
    </source>
</reference>
<dbReference type="InterPro" id="IPR000620">
    <property type="entry name" value="EamA_dom"/>
</dbReference>
<feature type="transmembrane region" description="Helical" evidence="6">
    <location>
        <begin position="71"/>
        <end position="89"/>
    </location>
</feature>
<feature type="transmembrane region" description="Helical" evidence="6">
    <location>
        <begin position="35"/>
        <end position="59"/>
    </location>
</feature>
<feature type="transmembrane region" description="Helical" evidence="6">
    <location>
        <begin position="157"/>
        <end position="174"/>
    </location>
</feature>
<dbReference type="InterPro" id="IPR037185">
    <property type="entry name" value="EmrE-like"/>
</dbReference>
<protein>
    <submittedName>
        <fullName evidence="8">EamA family transporter</fullName>
    </submittedName>
</protein>
<feature type="domain" description="EamA" evidence="7">
    <location>
        <begin position="7"/>
        <end position="142"/>
    </location>
</feature>
<sequence length="296" mass="33095">MSNKLQAAILAMLCIALWGLIPVVAKLGQQGLSSIQFLFLSSLVSFAVMAGICLCTGKWRSLKKLNVKDSIKIFFNGLLGTWLYYFLLYQGYSLADGVEVLVMQYTWPVTICVLAVFILKEPWHRYTTLAVVLGFSSVVLVLSKGDFSSLKISEPAALFWVFIGASCFALFSVLSKYFHYEPITLTTLYFAVACLMSGLQVLLTEQWQWPAQQAWFAILLNGALVNGISYLLWIWAIKKADMSFATTFTFATPLISLIYLVLFFDETLLPVYALAFLFAAAAGYYANKQRTQLKGE</sequence>
<feature type="domain" description="EamA" evidence="7">
    <location>
        <begin position="157"/>
        <end position="281"/>
    </location>
</feature>
<keyword evidence="3 6" id="KW-0812">Transmembrane</keyword>
<dbReference type="Pfam" id="PF00892">
    <property type="entry name" value="EamA"/>
    <property type="match status" value="2"/>
</dbReference>
<evidence type="ECO:0000313" key="9">
    <source>
        <dbReference type="Proteomes" id="UP001333710"/>
    </source>
</evidence>
<dbReference type="InterPro" id="IPR050638">
    <property type="entry name" value="AA-Vitamin_Transporters"/>
</dbReference>